<dbReference type="PANTHER" id="PTHR43179:SF7">
    <property type="entry name" value="RHAMNOSYLTRANSFERASE WBBL"/>
    <property type="match status" value="1"/>
</dbReference>
<dbReference type="RefSeq" id="WP_093091870.1">
    <property type="nucleotide sequence ID" value="NZ_FOTQ01000001.1"/>
</dbReference>
<dbReference type="Proteomes" id="UP000199144">
    <property type="component" value="Unassembled WGS sequence"/>
</dbReference>
<organism evidence="1 2">
    <name type="scientific">Shimia aestuarii</name>
    <dbReference type="NCBI Taxonomy" id="254406"/>
    <lineage>
        <taxon>Bacteria</taxon>
        <taxon>Pseudomonadati</taxon>
        <taxon>Pseudomonadota</taxon>
        <taxon>Alphaproteobacteria</taxon>
        <taxon>Rhodobacterales</taxon>
        <taxon>Roseobacteraceae</taxon>
    </lineage>
</organism>
<dbReference type="PANTHER" id="PTHR43179">
    <property type="entry name" value="RHAMNOSYLTRANSFERASE WBBL"/>
    <property type="match status" value="1"/>
</dbReference>
<gene>
    <name evidence="1" type="ORF">SAMN04488042_1011253</name>
</gene>
<dbReference type="SUPFAM" id="SSF53448">
    <property type="entry name" value="Nucleotide-diphospho-sugar transferases"/>
    <property type="match status" value="1"/>
</dbReference>
<dbReference type="Pfam" id="PF13641">
    <property type="entry name" value="Glyco_tranf_2_3"/>
    <property type="match status" value="1"/>
</dbReference>
<dbReference type="EMBL" id="FOTQ01000001">
    <property type="protein sequence ID" value="SFL71986.1"/>
    <property type="molecule type" value="Genomic_DNA"/>
</dbReference>
<protein>
    <recommendedName>
        <fullName evidence="3">Glycosyltransferase 2-like domain-containing protein</fullName>
    </recommendedName>
</protein>
<dbReference type="InterPro" id="IPR029044">
    <property type="entry name" value="Nucleotide-diphossugar_trans"/>
</dbReference>
<proteinExistence type="predicted"/>
<keyword evidence="2" id="KW-1185">Reference proteome</keyword>
<dbReference type="STRING" id="254406.SAMN04488042_1011253"/>
<reference evidence="1 2" key="1">
    <citation type="submission" date="2016-10" db="EMBL/GenBank/DDBJ databases">
        <authorList>
            <person name="de Groot N.N."/>
        </authorList>
    </citation>
    <scope>NUCLEOTIDE SEQUENCE [LARGE SCALE GENOMIC DNA]</scope>
    <source>
        <strain evidence="1 2">DSM 15283</strain>
    </source>
</reference>
<name>A0A1I4K0V6_9RHOB</name>
<evidence type="ECO:0000313" key="2">
    <source>
        <dbReference type="Proteomes" id="UP000199144"/>
    </source>
</evidence>
<dbReference type="Gene3D" id="3.90.550.10">
    <property type="entry name" value="Spore Coat Polysaccharide Biosynthesis Protein SpsA, Chain A"/>
    <property type="match status" value="1"/>
</dbReference>
<accession>A0A1I4K0V6</accession>
<dbReference type="OrthoDB" id="9771846at2"/>
<sequence>MKNPSLLTIILNYKTPEMTLQSAEAALREMKGIDGQIVVVDNDSGDGSFETIRAEIIRRGWPADRIEVIRSGENGGFGAGNNFGIRHGFATRIFDFVYILNSDAFPDPGSIRTLLDHMCHTPETGLAGSYIHGPDGDPHLTAFRFPSIWGELEGAARVGAVSKMLEKHIVPLPIPSVTTRVDWLAGASMMIRSKVLEQVGAFDETFFLYFEETDLCLRAARAGWCTDYVRASEVTHIGSVSTGMKTWTRMPRYWFDSRLYYFRRNHGGLYAGAATLAHVVGGLIWRLRRLIGGKPRRDPDWFLWDLIVHYCKFSLKHLPRERNQIPTFALLPDPARGGEMP</sequence>
<evidence type="ECO:0000313" key="1">
    <source>
        <dbReference type="EMBL" id="SFL71986.1"/>
    </source>
</evidence>
<dbReference type="AlphaFoldDB" id="A0A1I4K0V6"/>
<evidence type="ECO:0008006" key="3">
    <source>
        <dbReference type="Google" id="ProtNLM"/>
    </source>
</evidence>